<name>B0C9B3_ACAM1</name>
<evidence type="ECO:0000256" key="1">
    <source>
        <dbReference type="SAM" id="Phobius"/>
    </source>
</evidence>
<reference evidence="2 3" key="1">
    <citation type="journal article" date="2008" name="Proc. Natl. Acad. Sci. U.S.A.">
        <title>Niche adaptation and genome expansion in the chlorophyll d-producing cyanobacterium Acaryochloris marina.</title>
        <authorList>
            <person name="Swingley W.D."/>
            <person name="Chen M."/>
            <person name="Cheung P.C."/>
            <person name="Conrad A.L."/>
            <person name="Dejesa L.C."/>
            <person name="Hao J."/>
            <person name="Honchak B.M."/>
            <person name="Karbach L.E."/>
            <person name="Kurdoglu A."/>
            <person name="Lahiri S."/>
            <person name="Mastrian S.D."/>
            <person name="Miyashita H."/>
            <person name="Page L."/>
            <person name="Ramakrishna P."/>
            <person name="Satoh S."/>
            <person name="Sattley W.M."/>
            <person name="Shimada Y."/>
            <person name="Taylor H.L."/>
            <person name="Tomo T."/>
            <person name="Tsuchiya T."/>
            <person name="Wang Z.T."/>
            <person name="Raymond J."/>
            <person name="Mimuro M."/>
            <person name="Blankenship R.E."/>
            <person name="Touchman J.W."/>
        </authorList>
    </citation>
    <scope>NUCLEOTIDE SEQUENCE [LARGE SCALE GENOMIC DNA]</scope>
    <source>
        <strain evidence="3">MBIC 11017</strain>
    </source>
</reference>
<feature type="transmembrane region" description="Helical" evidence="1">
    <location>
        <begin position="47"/>
        <end position="69"/>
    </location>
</feature>
<gene>
    <name evidence="2" type="ordered locus">AM1_2794</name>
</gene>
<proteinExistence type="predicted"/>
<protein>
    <submittedName>
        <fullName evidence="2">Uncharacterized protein</fullName>
    </submittedName>
</protein>
<dbReference type="EMBL" id="CP000828">
    <property type="protein sequence ID" value="ABW27794.1"/>
    <property type="molecule type" value="Genomic_DNA"/>
</dbReference>
<dbReference type="AlphaFoldDB" id="B0C9B3"/>
<sequence>MFGAVALPTMGGIWTLPGWLILMLTPVGWVLYIAIDATLTNLYQKKGAVLPFTVFVLGSIIGAMILRWLQLLLS</sequence>
<dbReference type="Proteomes" id="UP000000268">
    <property type="component" value="Chromosome"/>
</dbReference>
<organism evidence="2 3">
    <name type="scientific">Acaryochloris marina (strain MBIC 11017)</name>
    <dbReference type="NCBI Taxonomy" id="329726"/>
    <lineage>
        <taxon>Bacteria</taxon>
        <taxon>Bacillati</taxon>
        <taxon>Cyanobacteriota</taxon>
        <taxon>Cyanophyceae</taxon>
        <taxon>Acaryochloridales</taxon>
        <taxon>Acaryochloridaceae</taxon>
        <taxon>Acaryochloris</taxon>
    </lineage>
</organism>
<evidence type="ECO:0000313" key="2">
    <source>
        <dbReference type="EMBL" id="ABW27794.1"/>
    </source>
</evidence>
<keyword evidence="1" id="KW-1133">Transmembrane helix</keyword>
<dbReference type="HOGENOM" id="CLU_2679148_0_0_3"/>
<keyword evidence="1" id="KW-0812">Transmembrane</keyword>
<feature type="transmembrane region" description="Helical" evidence="1">
    <location>
        <begin position="12"/>
        <end position="35"/>
    </location>
</feature>
<keyword evidence="3" id="KW-1185">Reference proteome</keyword>
<evidence type="ECO:0000313" key="3">
    <source>
        <dbReference type="Proteomes" id="UP000000268"/>
    </source>
</evidence>
<keyword evidence="1" id="KW-0472">Membrane</keyword>
<dbReference type="KEGG" id="amr:AM1_2794"/>
<accession>B0C9B3</accession>